<evidence type="ECO:0000313" key="2">
    <source>
        <dbReference type="EMBL" id="NEZ66633.1"/>
    </source>
</evidence>
<dbReference type="Pfam" id="PF13443">
    <property type="entry name" value="HTH_26"/>
    <property type="match status" value="1"/>
</dbReference>
<comment type="caution">
    <text evidence="2">The sequence shown here is derived from an EMBL/GenBank/DDBJ whole genome shotgun (WGS) entry which is preliminary data.</text>
</comment>
<dbReference type="RefSeq" id="WP_163668967.1">
    <property type="nucleotide sequence ID" value="NZ_QZCE01000002.1"/>
</dbReference>
<dbReference type="Gene3D" id="1.10.260.40">
    <property type="entry name" value="lambda repressor-like DNA-binding domains"/>
    <property type="match status" value="1"/>
</dbReference>
<name>A0A6M0SF14_9CYAN</name>
<evidence type="ECO:0000313" key="3">
    <source>
        <dbReference type="Proteomes" id="UP000473574"/>
    </source>
</evidence>
<reference evidence="2 3" key="1">
    <citation type="journal article" date="2020" name="Microb. Ecol.">
        <title>Ecogenomics of the Marine Benthic Filamentous Cyanobacterium Adonisia.</title>
        <authorList>
            <person name="Walter J.M."/>
            <person name="Coutinho F.H."/>
            <person name="Leomil L."/>
            <person name="Hargreaves P.I."/>
            <person name="Campeao M.E."/>
            <person name="Vieira V.V."/>
            <person name="Silva B.S."/>
            <person name="Fistarol G.O."/>
            <person name="Salomon P.S."/>
            <person name="Sawabe T."/>
            <person name="Mino S."/>
            <person name="Hosokawa M."/>
            <person name="Miyashita H."/>
            <person name="Maruyama F."/>
            <person name="van Verk M.C."/>
            <person name="Dutilh B.E."/>
            <person name="Thompson C.C."/>
            <person name="Thompson F.L."/>
        </authorList>
    </citation>
    <scope>NUCLEOTIDE SEQUENCE [LARGE SCALE GENOMIC DNA]</scope>
    <source>
        <strain evidence="2 3">CCMR0082</strain>
    </source>
</reference>
<accession>A0A6M0SF14</accession>
<feature type="domain" description="HTH cro/C1-type" evidence="1">
    <location>
        <begin position="18"/>
        <end position="65"/>
    </location>
</feature>
<dbReference type="AlphaFoldDB" id="A0A6M0SF14"/>
<dbReference type="GO" id="GO:0003677">
    <property type="term" value="F:DNA binding"/>
    <property type="evidence" value="ECO:0007669"/>
    <property type="project" value="InterPro"/>
</dbReference>
<dbReference type="CDD" id="cd00093">
    <property type="entry name" value="HTH_XRE"/>
    <property type="match status" value="1"/>
</dbReference>
<sequence length="103" mass="11598">MINSASIQASKSSMLIFRLKEVQAKYNIASKDLAECIGVTPSLISEWRSGRKHPNLGRVNAILNAILEIGDKNRLQLYPMSLSELIEWRPVQNEKSAEQSKED</sequence>
<evidence type="ECO:0000259" key="1">
    <source>
        <dbReference type="Pfam" id="PF13443"/>
    </source>
</evidence>
<dbReference type="InterPro" id="IPR001387">
    <property type="entry name" value="Cro/C1-type_HTH"/>
</dbReference>
<protein>
    <submittedName>
        <fullName evidence="2">XRE family transcriptional regulator</fullName>
    </submittedName>
</protein>
<organism evidence="2 3">
    <name type="scientific">Adonisia turfae CCMR0082</name>
    <dbReference type="NCBI Taxonomy" id="2304604"/>
    <lineage>
        <taxon>Bacteria</taxon>
        <taxon>Bacillati</taxon>
        <taxon>Cyanobacteriota</taxon>
        <taxon>Adonisia</taxon>
        <taxon>Adonisia turfae</taxon>
    </lineage>
</organism>
<dbReference type="InterPro" id="IPR010982">
    <property type="entry name" value="Lambda_DNA-bd_dom_sf"/>
</dbReference>
<proteinExistence type="predicted"/>
<gene>
    <name evidence="2" type="ORF">D0962_28395</name>
</gene>
<dbReference type="Proteomes" id="UP000473574">
    <property type="component" value="Unassembled WGS sequence"/>
</dbReference>
<dbReference type="SUPFAM" id="SSF47413">
    <property type="entry name" value="lambda repressor-like DNA-binding domains"/>
    <property type="match status" value="1"/>
</dbReference>
<dbReference type="EMBL" id="QZCE01000002">
    <property type="protein sequence ID" value="NEZ66633.1"/>
    <property type="molecule type" value="Genomic_DNA"/>
</dbReference>